<dbReference type="InterPro" id="IPR021896">
    <property type="entry name" value="THAP9-like_HTH"/>
</dbReference>
<evidence type="ECO:0000256" key="2">
    <source>
        <dbReference type="ARBA" id="ARBA00022771"/>
    </source>
</evidence>
<keyword evidence="3" id="KW-0862">Zinc</keyword>
<dbReference type="AlphaFoldDB" id="A0AAV1KN02"/>
<evidence type="ECO:0000256" key="6">
    <source>
        <dbReference type="SAM" id="MobiDB-lite"/>
    </source>
</evidence>
<dbReference type="Pfam" id="PF21787">
    <property type="entry name" value="TNP-like_RNaseH_N"/>
    <property type="match status" value="1"/>
</dbReference>
<comment type="caution">
    <text evidence="8">The sequence shown here is derived from an EMBL/GenBank/DDBJ whole genome shotgun (WGS) entry which is preliminary data.</text>
</comment>
<dbReference type="GO" id="GO:0008270">
    <property type="term" value="F:zinc ion binding"/>
    <property type="evidence" value="ECO:0007669"/>
    <property type="project" value="UniProtKB-KW"/>
</dbReference>
<dbReference type="SUPFAM" id="SSF57716">
    <property type="entry name" value="Glucocorticoid receptor-like (DNA-binding domain)"/>
    <property type="match status" value="1"/>
</dbReference>
<proteinExistence type="predicted"/>
<feature type="domain" description="THAP-type" evidence="7">
    <location>
        <begin position="1"/>
        <end position="80"/>
    </location>
</feature>
<dbReference type="PANTHER" id="PTHR46600">
    <property type="entry name" value="THAP DOMAIN-CONTAINING"/>
    <property type="match status" value="1"/>
</dbReference>
<dbReference type="SMART" id="SM00692">
    <property type="entry name" value="DM3"/>
    <property type="match status" value="1"/>
</dbReference>
<dbReference type="EMBL" id="CAVLGL010000057">
    <property type="protein sequence ID" value="CAK1583964.1"/>
    <property type="molecule type" value="Genomic_DNA"/>
</dbReference>
<reference evidence="8 9" key="1">
    <citation type="submission" date="2023-11" db="EMBL/GenBank/DDBJ databases">
        <authorList>
            <person name="Hedman E."/>
            <person name="Englund M."/>
            <person name="Stromberg M."/>
            <person name="Nyberg Akerstrom W."/>
            <person name="Nylinder S."/>
            <person name="Jareborg N."/>
            <person name="Kallberg Y."/>
            <person name="Kronander E."/>
        </authorList>
    </citation>
    <scope>NUCLEOTIDE SEQUENCE [LARGE SCALE GENOMIC DNA]</scope>
</reference>
<evidence type="ECO:0000256" key="5">
    <source>
        <dbReference type="PROSITE-ProRule" id="PRU00309"/>
    </source>
</evidence>
<sequence length="671" mass="78197">MVQYCSVYGCYSTTKKNKDLKFHRFPRDARCQFWINACQRPDLREKNIEQIHNMYVCSLHFEDWMYKKQQLHSAAVPISNLPSVPMHSVNTQIEPPKAEILKYLLSRGVQEQIDTNRIDKSVVTSNSDETSQTPKTMTDHIPRKRKLRKQIVSCVKKMKFIEHNKSTDISRQKFLRGCDKFLSPNLSKIVKAQAILKPHCKNNRYSKEFKLFCLNIYYSSPHAYKFLSKTLCLPSKRSLATVAIPVSTKISDYVWKVLSQAIKHLAPFERECTLCMDEMSLKYSLFYDIHRDKVIGLHEIDDIQCSYAAGYAYTIMLKGILGDWKQVIGYALLASSKIDKALEEFIINTVKQLFELGFKIRAIVSNQGFDFLKFSKSMGISKEHTYFEIDGRKIYYIFDVPHLIKCVRNNLMNYDYEFNGKIASWDDIYKCYELDKQKDFRRAPKLTESHISPNNFQKRKLRLATQVLSDSVKTAVVTYAKTGDLNPCNGTVEFIDTMDKLFDVLNSNNLYSTKPYNNPYRANELQRNLLLKAQNLLASLIVRHKYTGKDVTTSIKFINAFSITINSIMQLYDDLKTESGINDFYLLTRRLNNDDLEYFFSVIRQASGNCWEPTCVQFERAFRKSFLYQLFKLYNDLNCVDDFDNIISQYVDFIHNKSLFRASSVVHAHTK</sequence>
<evidence type="ECO:0000313" key="8">
    <source>
        <dbReference type="EMBL" id="CAK1583964.1"/>
    </source>
</evidence>
<name>A0AAV1KN02_9NEOP</name>
<accession>A0AAV1KN02</accession>
<dbReference type="Proteomes" id="UP001314205">
    <property type="component" value="Unassembled WGS sequence"/>
</dbReference>
<dbReference type="InterPro" id="IPR048365">
    <property type="entry name" value="TNP-like_RNaseH_N"/>
</dbReference>
<dbReference type="Pfam" id="PF05485">
    <property type="entry name" value="THAP"/>
    <property type="match status" value="1"/>
</dbReference>
<keyword evidence="4 5" id="KW-0238">DNA-binding</keyword>
<dbReference type="InterPro" id="IPR048366">
    <property type="entry name" value="TNP-like_GBD"/>
</dbReference>
<dbReference type="PROSITE" id="PS50950">
    <property type="entry name" value="ZF_THAP"/>
    <property type="match status" value="1"/>
</dbReference>
<keyword evidence="2 5" id="KW-0863">Zinc-finger</keyword>
<feature type="compositionally biased region" description="Polar residues" evidence="6">
    <location>
        <begin position="123"/>
        <end position="136"/>
    </location>
</feature>
<protein>
    <recommendedName>
        <fullName evidence="7">THAP-type domain-containing protein</fullName>
    </recommendedName>
</protein>
<evidence type="ECO:0000313" key="9">
    <source>
        <dbReference type="Proteomes" id="UP001314205"/>
    </source>
</evidence>
<organism evidence="8 9">
    <name type="scientific">Parnassius mnemosyne</name>
    <name type="common">clouded apollo</name>
    <dbReference type="NCBI Taxonomy" id="213953"/>
    <lineage>
        <taxon>Eukaryota</taxon>
        <taxon>Metazoa</taxon>
        <taxon>Ecdysozoa</taxon>
        <taxon>Arthropoda</taxon>
        <taxon>Hexapoda</taxon>
        <taxon>Insecta</taxon>
        <taxon>Pterygota</taxon>
        <taxon>Neoptera</taxon>
        <taxon>Endopterygota</taxon>
        <taxon>Lepidoptera</taxon>
        <taxon>Glossata</taxon>
        <taxon>Ditrysia</taxon>
        <taxon>Papilionoidea</taxon>
        <taxon>Papilionidae</taxon>
        <taxon>Parnassiinae</taxon>
        <taxon>Parnassini</taxon>
        <taxon>Parnassius</taxon>
        <taxon>Driopa</taxon>
    </lineage>
</organism>
<gene>
    <name evidence="8" type="ORF">PARMNEM_LOCUS5296</name>
</gene>
<keyword evidence="9" id="KW-1185">Reference proteome</keyword>
<feature type="region of interest" description="Disordered" evidence="6">
    <location>
        <begin position="123"/>
        <end position="142"/>
    </location>
</feature>
<dbReference type="InterPro" id="IPR048367">
    <property type="entry name" value="TNP-like_RNaseH_C"/>
</dbReference>
<evidence type="ECO:0000259" key="7">
    <source>
        <dbReference type="PROSITE" id="PS50950"/>
    </source>
</evidence>
<keyword evidence="1" id="KW-0479">Metal-binding</keyword>
<evidence type="ECO:0000256" key="4">
    <source>
        <dbReference type="ARBA" id="ARBA00023125"/>
    </source>
</evidence>
<evidence type="ECO:0000256" key="1">
    <source>
        <dbReference type="ARBA" id="ARBA00022723"/>
    </source>
</evidence>
<evidence type="ECO:0000256" key="3">
    <source>
        <dbReference type="ARBA" id="ARBA00022833"/>
    </source>
</evidence>
<dbReference type="Pfam" id="PF21789">
    <property type="entry name" value="TNP-like_RNaseH_C"/>
    <property type="match status" value="1"/>
</dbReference>
<dbReference type="InterPro" id="IPR006612">
    <property type="entry name" value="THAP_Znf"/>
</dbReference>
<dbReference type="SMART" id="SM00980">
    <property type="entry name" value="THAP"/>
    <property type="match status" value="1"/>
</dbReference>
<dbReference type="PANTHER" id="PTHR46600:SF11">
    <property type="entry name" value="THAP DOMAIN-CONTAINING PROTEIN 10"/>
    <property type="match status" value="1"/>
</dbReference>
<dbReference type="GO" id="GO:0043565">
    <property type="term" value="F:sequence-specific DNA binding"/>
    <property type="evidence" value="ECO:0007669"/>
    <property type="project" value="InterPro"/>
</dbReference>
<dbReference type="Pfam" id="PF21788">
    <property type="entry name" value="TNP-like_GBD"/>
    <property type="match status" value="1"/>
</dbReference>
<dbReference type="InterPro" id="IPR026516">
    <property type="entry name" value="THAP1/10"/>
</dbReference>
<dbReference type="Pfam" id="PF12017">
    <property type="entry name" value="Tnp_P_element"/>
    <property type="match status" value="1"/>
</dbReference>